<dbReference type="InterPro" id="IPR008775">
    <property type="entry name" value="Phytyl_CoA_dOase-like"/>
</dbReference>
<dbReference type="EMBL" id="LFJN01000012">
    <property type="protein sequence ID" value="KPI40284.1"/>
    <property type="molecule type" value="Genomic_DNA"/>
</dbReference>
<name>A0A0N1H4N4_9EURO</name>
<dbReference type="Proteomes" id="UP000038010">
    <property type="component" value="Unassembled WGS sequence"/>
</dbReference>
<dbReference type="SUPFAM" id="SSF51197">
    <property type="entry name" value="Clavaminate synthase-like"/>
    <property type="match status" value="1"/>
</dbReference>
<dbReference type="OrthoDB" id="445007at2759"/>
<dbReference type="Pfam" id="PF05721">
    <property type="entry name" value="PhyH"/>
    <property type="match status" value="1"/>
</dbReference>
<reference evidence="2 3" key="1">
    <citation type="submission" date="2015-06" db="EMBL/GenBank/DDBJ databases">
        <title>Draft genome of the ant-associated black yeast Phialophora attae CBS 131958.</title>
        <authorList>
            <person name="Moreno L.F."/>
            <person name="Stielow B.J."/>
            <person name="de Hoog S."/>
            <person name="Vicente V.A."/>
            <person name="Weiss V.A."/>
            <person name="de Vries M."/>
            <person name="Cruz L.M."/>
            <person name="Souza E.M."/>
        </authorList>
    </citation>
    <scope>NUCLEOTIDE SEQUENCE [LARGE SCALE GENOMIC DNA]</scope>
    <source>
        <strain evidence="2 3">CBS 131958</strain>
    </source>
</reference>
<accession>A0A0N1H4N4</accession>
<sequence>MAYLMQHKARRLAYYSNSSHARSSSPDKAPHETSVGGTRHIERIDVSAPLKTVIAALEEDGCVVINDFAGTSTLDKVSQELKSWLEGLNDEKSKDPSDVHTFPHLLPTSTTTRETVLSNGRLQAVLDHFLSIQTRHYIGSIPITSTTQPTLSSAAAISLTPGLKSQPLQRPDASHHARHVKSATYSVGRDVSLAILIPTADTTRSTGAPHVVPGSHLWGDGQPLINDDNAIGVELEKGDALVTLGSLYQGLGSFRTGEKREQKVYLLIDCINGTLRPEDEDLMKIPDDVVSGWGDVTKRMLGR</sequence>
<evidence type="ECO:0000313" key="2">
    <source>
        <dbReference type="EMBL" id="KPI40284.1"/>
    </source>
</evidence>
<dbReference type="AlphaFoldDB" id="A0A0N1H4N4"/>
<feature type="region of interest" description="Disordered" evidence="1">
    <location>
        <begin position="15"/>
        <end position="36"/>
    </location>
</feature>
<evidence type="ECO:0000256" key="1">
    <source>
        <dbReference type="SAM" id="MobiDB-lite"/>
    </source>
</evidence>
<organism evidence="2 3">
    <name type="scientific">Cyphellophora attinorum</name>
    <dbReference type="NCBI Taxonomy" id="1664694"/>
    <lineage>
        <taxon>Eukaryota</taxon>
        <taxon>Fungi</taxon>
        <taxon>Dikarya</taxon>
        <taxon>Ascomycota</taxon>
        <taxon>Pezizomycotina</taxon>
        <taxon>Eurotiomycetes</taxon>
        <taxon>Chaetothyriomycetidae</taxon>
        <taxon>Chaetothyriales</taxon>
        <taxon>Cyphellophoraceae</taxon>
        <taxon>Cyphellophora</taxon>
    </lineage>
</organism>
<keyword evidence="3" id="KW-1185">Reference proteome</keyword>
<comment type="caution">
    <text evidence="2">The sequence shown here is derived from an EMBL/GenBank/DDBJ whole genome shotgun (WGS) entry which is preliminary data.</text>
</comment>
<protein>
    <recommendedName>
        <fullName evidence="4">Phytanoyl-CoA dioxygenase domain-containing protein 1</fullName>
    </recommendedName>
</protein>
<dbReference type="STRING" id="1664694.A0A0N1H4N4"/>
<dbReference type="RefSeq" id="XP_018000247.1">
    <property type="nucleotide sequence ID" value="XM_018148021.1"/>
</dbReference>
<gene>
    <name evidence="2" type="ORF">AB675_7637</name>
</gene>
<proteinExistence type="predicted"/>
<dbReference type="Gene3D" id="2.60.120.620">
    <property type="entry name" value="q2cbj1_9rhob like domain"/>
    <property type="match status" value="1"/>
</dbReference>
<dbReference type="VEuPathDB" id="FungiDB:AB675_7637"/>
<evidence type="ECO:0008006" key="4">
    <source>
        <dbReference type="Google" id="ProtNLM"/>
    </source>
</evidence>
<dbReference type="GeneID" id="28739901"/>
<evidence type="ECO:0000313" key="3">
    <source>
        <dbReference type="Proteomes" id="UP000038010"/>
    </source>
</evidence>